<dbReference type="InterPro" id="IPR045380">
    <property type="entry name" value="LD_TPept_scaffold_dom"/>
</dbReference>
<gene>
    <name evidence="9" type="ORF">AY586_11150</name>
</gene>
<dbReference type="PANTHER" id="PTHR41533">
    <property type="entry name" value="L,D-TRANSPEPTIDASE HI_1667-RELATED"/>
    <property type="match status" value="1"/>
</dbReference>
<dbReference type="EMBL" id="LSYU01000039">
    <property type="protein sequence ID" value="KXX65105.1"/>
    <property type="molecule type" value="Genomic_DNA"/>
</dbReference>
<evidence type="ECO:0000259" key="8">
    <source>
        <dbReference type="PROSITE" id="PS52029"/>
    </source>
</evidence>
<evidence type="ECO:0000256" key="2">
    <source>
        <dbReference type="ARBA" id="ARBA00005992"/>
    </source>
</evidence>
<dbReference type="CDD" id="cd16913">
    <property type="entry name" value="YkuD_like"/>
    <property type="match status" value="1"/>
</dbReference>
<dbReference type="PANTHER" id="PTHR41533:SF2">
    <property type="entry name" value="BLR7131 PROTEIN"/>
    <property type="match status" value="1"/>
</dbReference>
<comment type="similarity">
    <text evidence="2">Belongs to the YkuD family.</text>
</comment>
<evidence type="ECO:0000313" key="10">
    <source>
        <dbReference type="Proteomes" id="UP000075766"/>
    </source>
</evidence>
<comment type="caution">
    <text evidence="9">The sequence shown here is derived from an EMBL/GenBank/DDBJ whole genome shotgun (WGS) entry which is preliminary data.</text>
</comment>
<dbReference type="SUPFAM" id="SSF141523">
    <property type="entry name" value="L,D-transpeptidase catalytic domain-like"/>
    <property type="match status" value="1"/>
</dbReference>
<accession>A0ABR5VIE0</accession>
<feature type="active site" description="Nucleophile" evidence="7">
    <location>
        <position position="438"/>
    </location>
</feature>
<dbReference type="Pfam" id="PF03734">
    <property type="entry name" value="YkuD"/>
    <property type="match status" value="1"/>
</dbReference>
<dbReference type="InterPro" id="IPR036366">
    <property type="entry name" value="PGBDSf"/>
</dbReference>
<keyword evidence="4 7" id="KW-0133">Cell shape</keyword>
<dbReference type="InterPro" id="IPR036365">
    <property type="entry name" value="PGBD-like_sf"/>
</dbReference>
<keyword evidence="10" id="KW-1185">Reference proteome</keyword>
<evidence type="ECO:0000256" key="4">
    <source>
        <dbReference type="ARBA" id="ARBA00022960"/>
    </source>
</evidence>
<proteinExistence type="inferred from homology"/>
<name>A0ABR5VIE0_MARGR</name>
<dbReference type="Proteomes" id="UP000075766">
    <property type="component" value="Unassembled WGS sequence"/>
</dbReference>
<dbReference type="InterPro" id="IPR005490">
    <property type="entry name" value="LD_TPept_cat_dom"/>
</dbReference>
<keyword evidence="5 7" id="KW-0573">Peptidoglycan synthesis</keyword>
<organism evidence="9 10">
    <name type="scientific">Marichromatium gracile</name>
    <name type="common">Chromatium gracile</name>
    <dbReference type="NCBI Taxonomy" id="1048"/>
    <lineage>
        <taxon>Bacteria</taxon>
        <taxon>Pseudomonadati</taxon>
        <taxon>Pseudomonadota</taxon>
        <taxon>Gammaproteobacteria</taxon>
        <taxon>Chromatiales</taxon>
        <taxon>Chromatiaceae</taxon>
        <taxon>Marichromatium</taxon>
    </lineage>
</organism>
<comment type="pathway">
    <text evidence="1 7">Cell wall biogenesis; peptidoglycan biosynthesis.</text>
</comment>
<dbReference type="InterPro" id="IPR002477">
    <property type="entry name" value="Peptidoglycan-bd-like"/>
</dbReference>
<evidence type="ECO:0000256" key="7">
    <source>
        <dbReference type="PROSITE-ProRule" id="PRU01373"/>
    </source>
</evidence>
<dbReference type="PROSITE" id="PS52029">
    <property type="entry name" value="LD_TPASE"/>
    <property type="match status" value="1"/>
</dbReference>
<evidence type="ECO:0000313" key="9">
    <source>
        <dbReference type="EMBL" id="KXX65105.1"/>
    </source>
</evidence>
<evidence type="ECO:0000256" key="3">
    <source>
        <dbReference type="ARBA" id="ARBA00022679"/>
    </source>
</evidence>
<evidence type="ECO:0000256" key="6">
    <source>
        <dbReference type="ARBA" id="ARBA00023316"/>
    </source>
</evidence>
<dbReference type="Pfam" id="PF20142">
    <property type="entry name" value="Scaffold"/>
    <property type="match status" value="1"/>
</dbReference>
<dbReference type="RefSeq" id="WP_062273868.1">
    <property type="nucleotide sequence ID" value="NZ_LSYU01000039.1"/>
</dbReference>
<feature type="active site" description="Proton donor/acceptor" evidence="7">
    <location>
        <position position="419"/>
    </location>
</feature>
<evidence type="ECO:0000256" key="1">
    <source>
        <dbReference type="ARBA" id="ARBA00004752"/>
    </source>
</evidence>
<keyword evidence="6 7" id="KW-0961">Cell wall biogenesis/degradation</keyword>
<reference evidence="9 10" key="1">
    <citation type="submission" date="2016-02" db="EMBL/GenBank/DDBJ databases">
        <title>Genome sequence of Marichromatium gracile YL-28, a purple sulfur bacterium.</title>
        <authorList>
            <person name="Zhao C."/>
            <person name="Hong X."/>
            <person name="Chen S."/>
            <person name="Yang S."/>
        </authorList>
    </citation>
    <scope>NUCLEOTIDE SEQUENCE [LARGE SCALE GENOMIC DNA]</scope>
    <source>
        <strain evidence="9 10">YL28</strain>
    </source>
</reference>
<protein>
    <recommendedName>
        <fullName evidence="8">L,D-TPase catalytic domain-containing protein</fullName>
    </recommendedName>
</protein>
<dbReference type="Pfam" id="PF01471">
    <property type="entry name" value="PG_binding_1"/>
    <property type="match status" value="1"/>
</dbReference>
<dbReference type="InterPro" id="IPR038063">
    <property type="entry name" value="Transpep_catalytic_dom"/>
</dbReference>
<dbReference type="InterPro" id="IPR052905">
    <property type="entry name" value="LD-transpeptidase_YkuD-like"/>
</dbReference>
<dbReference type="SUPFAM" id="SSF47090">
    <property type="entry name" value="PGBD-like"/>
    <property type="match status" value="1"/>
</dbReference>
<evidence type="ECO:0000256" key="5">
    <source>
        <dbReference type="ARBA" id="ARBA00022984"/>
    </source>
</evidence>
<keyword evidence="3" id="KW-0808">Transferase</keyword>
<feature type="domain" description="L,D-TPase catalytic" evidence="8">
    <location>
        <begin position="302"/>
        <end position="465"/>
    </location>
</feature>
<dbReference type="Gene3D" id="1.10.101.10">
    <property type="entry name" value="PGBD-like superfamily/PGBD"/>
    <property type="match status" value="1"/>
</dbReference>
<dbReference type="Gene3D" id="2.40.440.10">
    <property type="entry name" value="L,D-transpeptidase catalytic domain-like"/>
    <property type="match status" value="1"/>
</dbReference>
<sequence length="541" mass="60668">MARWRILPFGLLLFLLHASPLVAGSWPALDAALAGTSSLPEGRRMYSPRLLAVFYAARGQRPVWTSRARVGSLARLLAGVEREGFSPEDFHLATLARLTVAPPRDERARAGLELLLSDALLRYVHHTRYGKLDPVQVAPGHNDRAPVAAAQILADMRLALAAEDMAEALAGRFSLPFWYRDLRRALRDYVAQDHLLELPPLPAGPPLGLGSRGERVVGVRERVRLIAGEPLPAADDETARRFDAGLREAVRELQRRYGLVDDGVVGPRTLAVLNRPIDAARIERALINLERMRWLYAELPPDHLFVDLAGYRVVLVRGGEAVWETRAIVGSVEDQTPMFRDRMDHLVINPTWTVPVSIQKGMGWVSQNYLLVDRRSGAVRRGGDASNYRRYQLVQKPGADNALGRVKFMFPNRHAIYLHDTPSRWLFSRRQRTFSHGCIRVDEPVALATTLLEGSAWDRERIERLIARGRTRHIHLERPLPVLLYYLTVRADAAGRLVFRDDVYGRDPALLEAFFAPVRGTRIDFEGVGDPLRLGQAGDDG</sequence>